<name>A0A7S4J1D9_9STRA</name>
<dbReference type="GO" id="GO:0016192">
    <property type="term" value="P:vesicle-mediated transport"/>
    <property type="evidence" value="ECO:0007669"/>
    <property type="project" value="InterPro"/>
</dbReference>
<dbReference type="InterPro" id="IPR001388">
    <property type="entry name" value="Synaptobrevin-like"/>
</dbReference>
<keyword evidence="2" id="KW-1133">Transmembrane helix</keyword>
<keyword evidence="2" id="KW-0812">Transmembrane</keyword>
<accession>A0A7S4J1D9</accession>
<keyword evidence="1" id="KW-0175">Coiled coil</keyword>
<dbReference type="Pfam" id="PF00957">
    <property type="entry name" value="Synaptobrevin"/>
    <property type="match status" value="1"/>
</dbReference>
<evidence type="ECO:0000256" key="1">
    <source>
        <dbReference type="PROSITE-ProRule" id="PRU00290"/>
    </source>
</evidence>
<dbReference type="PANTHER" id="PTHR45701">
    <property type="entry name" value="SYNAPTOBREVIN FAMILY MEMBER"/>
    <property type="match status" value="1"/>
</dbReference>
<dbReference type="CDD" id="cd15843">
    <property type="entry name" value="R-SNARE"/>
    <property type="match status" value="1"/>
</dbReference>
<dbReference type="AlphaFoldDB" id="A0A7S4J1D9"/>
<dbReference type="EMBL" id="HBKQ01028498">
    <property type="protein sequence ID" value="CAE2247084.1"/>
    <property type="molecule type" value="Transcribed_RNA"/>
</dbReference>
<dbReference type="PRINTS" id="PR00219">
    <property type="entry name" value="SYNAPTOBREVN"/>
</dbReference>
<dbReference type="SUPFAM" id="SSF58038">
    <property type="entry name" value="SNARE fusion complex"/>
    <property type="match status" value="1"/>
</dbReference>
<reference evidence="4" key="1">
    <citation type="submission" date="2021-01" db="EMBL/GenBank/DDBJ databases">
        <authorList>
            <person name="Corre E."/>
            <person name="Pelletier E."/>
            <person name="Niang G."/>
            <person name="Scheremetjew M."/>
            <person name="Finn R."/>
            <person name="Kale V."/>
            <person name="Holt S."/>
            <person name="Cochrane G."/>
            <person name="Meng A."/>
            <person name="Brown T."/>
            <person name="Cohen L."/>
        </authorList>
    </citation>
    <scope>NUCLEOTIDE SEQUENCE</scope>
    <source>
        <strain evidence="4">Isolate 1302-5</strain>
    </source>
</reference>
<evidence type="ECO:0000313" key="4">
    <source>
        <dbReference type="EMBL" id="CAE2247084.1"/>
    </source>
</evidence>
<proteinExistence type="predicted"/>
<feature type="domain" description="V-SNARE coiled-coil homology" evidence="3">
    <location>
        <begin position="19"/>
        <end position="79"/>
    </location>
</feature>
<dbReference type="GO" id="GO:0016020">
    <property type="term" value="C:membrane"/>
    <property type="evidence" value="ECO:0007669"/>
    <property type="project" value="InterPro"/>
</dbReference>
<keyword evidence="2" id="KW-0472">Membrane</keyword>
<evidence type="ECO:0000259" key="3">
    <source>
        <dbReference type="PROSITE" id="PS50892"/>
    </source>
</evidence>
<dbReference type="Gene3D" id="1.20.5.110">
    <property type="match status" value="1"/>
</dbReference>
<sequence>MLLKIFLVNVLETVGYQGKLAMVNQSINTTKEIMARNIETLLERGETLEELDERATELNVMSKQFRKRAEQVKRFEMWQNAKHGLLIGTAVTAGVAVITVPPLIAIL</sequence>
<gene>
    <name evidence="4" type="ORF">OAUR00152_LOCUS19336</name>
</gene>
<dbReference type="InterPro" id="IPR016444">
    <property type="entry name" value="Synaptobrevin/VAMP"/>
</dbReference>
<feature type="transmembrane region" description="Helical" evidence="2">
    <location>
        <begin position="84"/>
        <end position="106"/>
    </location>
</feature>
<dbReference type="InterPro" id="IPR042855">
    <property type="entry name" value="V_SNARE_CC"/>
</dbReference>
<protein>
    <recommendedName>
        <fullName evidence="3">V-SNARE coiled-coil homology domain-containing protein</fullName>
    </recommendedName>
</protein>
<organism evidence="4">
    <name type="scientific">Odontella aurita</name>
    <dbReference type="NCBI Taxonomy" id="265563"/>
    <lineage>
        <taxon>Eukaryota</taxon>
        <taxon>Sar</taxon>
        <taxon>Stramenopiles</taxon>
        <taxon>Ochrophyta</taxon>
        <taxon>Bacillariophyta</taxon>
        <taxon>Mediophyceae</taxon>
        <taxon>Biddulphiophycidae</taxon>
        <taxon>Eupodiscales</taxon>
        <taxon>Odontellaceae</taxon>
        <taxon>Odontella</taxon>
    </lineage>
</organism>
<dbReference type="PROSITE" id="PS50892">
    <property type="entry name" value="V_SNARE"/>
    <property type="match status" value="1"/>
</dbReference>
<evidence type="ECO:0000256" key="2">
    <source>
        <dbReference type="SAM" id="Phobius"/>
    </source>
</evidence>